<feature type="region of interest" description="Disordered" evidence="1">
    <location>
        <begin position="100"/>
        <end position="143"/>
    </location>
</feature>
<reference evidence="2" key="1">
    <citation type="journal article" date="2022" name="bioRxiv">
        <title>Sequencing and chromosome-scale assembly of the giantPleurodeles waltlgenome.</title>
        <authorList>
            <person name="Brown T."/>
            <person name="Elewa A."/>
            <person name="Iarovenko S."/>
            <person name="Subramanian E."/>
            <person name="Araus A.J."/>
            <person name="Petzold A."/>
            <person name="Susuki M."/>
            <person name="Suzuki K.-i.T."/>
            <person name="Hayashi T."/>
            <person name="Toyoda A."/>
            <person name="Oliveira C."/>
            <person name="Osipova E."/>
            <person name="Leigh N.D."/>
            <person name="Simon A."/>
            <person name="Yun M.H."/>
        </authorList>
    </citation>
    <scope>NUCLEOTIDE SEQUENCE</scope>
    <source>
        <strain evidence="2">20211129_DDA</strain>
        <tissue evidence="2">Liver</tissue>
    </source>
</reference>
<gene>
    <name evidence="2" type="ORF">NDU88_010095</name>
</gene>
<accession>A0AAV7PX92</accession>
<comment type="caution">
    <text evidence="2">The sequence shown here is derived from an EMBL/GenBank/DDBJ whole genome shotgun (WGS) entry which is preliminary data.</text>
</comment>
<proteinExistence type="predicted"/>
<protein>
    <submittedName>
        <fullName evidence="2">Uncharacterized protein</fullName>
    </submittedName>
</protein>
<name>A0AAV7PX92_PLEWA</name>
<evidence type="ECO:0000313" key="3">
    <source>
        <dbReference type="Proteomes" id="UP001066276"/>
    </source>
</evidence>
<organism evidence="2 3">
    <name type="scientific">Pleurodeles waltl</name>
    <name type="common">Iberian ribbed newt</name>
    <dbReference type="NCBI Taxonomy" id="8319"/>
    <lineage>
        <taxon>Eukaryota</taxon>
        <taxon>Metazoa</taxon>
        <taxon>Chordata</taxon>
        <taxon>Craniata</taxon>
        <taxon>Vertebrata</taxon>
        <taxon>Euteleostomi</taxon>
        <taxon>Amphibia</taxon>
        <taxon>Batrachia</taxon>
        <taxon>Caudata</taxon>
        <taxon>Salamandroidea</taxon>
        <taxon>Salamandridae</taxon>
        <taxon>Pleurodelinae</taxon>
        <taxon>Pleurodeles</taxon>
    </lineage>
</organism>
<evidence type="ECO:0000313" key="2">
    <source>
        <dbReference type="EMBL" id="KAJ1131762.1"/>
    </source>
</evidence>
<sequence length="143" mass="15925">MENLYEEDLEGDEGYFYEEAHSSPFEQDLVHALDTGVRQTVNDALAKAITPLKHHLYWFAQQQGWFPPKGGIIEGQSNPPTKAIHAEAFKKLTASLMAGHPYSIPADPHSDEVSEDSDANSSRSSPEDDTQPRKLKAQCRQTS</sequence>
<dbReference type="AlphaFoldDB" id="A0AAV7PX92"/>
<dbReference type="Proteomes" id="UP001066276">
    <property type="component" value="Chromosome 7"/>
</dbReference>
<evidence type="ECO:0000256" key="1">
    <source>
        <dbReference type="SAM" id="MobiDB-lite"/>
    </source>
</evidence>
<keyword evidence="3" id="KW-1185">Reference proteome</keyword>
<dbReference type="EMBL" id="JANPWB010000011">
    <property type="protein sequence ID" value="KAJ1131762.1"/>
    <property type="molecule type" value="Genomic_DNA"/>
</dbReference>